<accession>A0A9X7GGX2</accession>
<dbReference type="Proteomes" id="UP000222944">
    <property type="component" value="Unassembled WGS sequence"/>
</dbReference>
<keyword evidence="1" id="KW-1133">Transmembrane helix</keyword>
<organism evidence="3 4">
    <name type="scientific">Bacillus thuringiensis</name>
    <dbReference type="NCBI Taxonomy" id="1428"/>
    <lineage>
        <taxon>Bacteria</taxon>
        <taxon>Bacillati</taxon>
        <taxon>Bacillota</taxon>
        <taxon>Bacilli</taxon>
        <taxon>Bacillales</taxon>
        <taxon>Bacillaceae</taxon>
        <taxon>Bacillus</taxon>
        <taxon>Bacillus cereus group</taxon>
    </lineage>
</organism>
<evidence type="ECO:0000259" key="2">
    <source>
        <dbReference type="Pfam" id="PF07853"/>
    </source>
</evidence>
<comment type="caution">
    <text evidence="3">The sequence shown here is derived from an EMBL/GenBank/DDBJ whole genome shotgun (WGS) entry which is preliminary data.</text>
</comment>
<feature type="domain" description="DUF1648" evidence="2">
    <location>
        <begin position="36"/>
        <end position="70"/>
    </location>
</feature>
<protein>
    <recommendedName>
        <fullName evidence="2">DUF1648 domain-containing protein</fullName>
    </recommendedName>
</protein>
<dbReference type="Pfam" id="PF07853">
    <property type="entry name" value="DUF1648"/>
    <property type="match status" value="1"/>
</dbReference>
<gene>
    <name evidence="3" type="ORF">CN899_25375</name>
</gene>
<evidence type="ECO:0000313" key="3">
    <source>
        <dbReference type="EMBL" id="PGH79711.1"/>
    </source>
</evidence>
<keyword evidence="1" id="KW-0812">Transmembrane</keyword>
<proteinExistence type="predicted"/>
<name>A0A9X7GGX2_BACTU</name>
<evidence type="ECO:0000313" key="4">
    <source>
        <dbReference type="Proteomes" id="UP000222944"/>
    </source>
</evidence>
<feature type="transmembrane region" description="Helical" evidence="1">
    <location>
        <begin position="63"/>
        <end position="80"/>
    </location>
</feature>
<dbReference type="EMBL" id="NUFN01000036">
    <property type="protein sequence ID" value="PGH79711.1"/>
    <property type="molecule type" value="Genomic_DNA"/>
</dbReference>
<evidence type="ECO:0000256" key="1">
    <source>
        <dbReference type="SAM" id="Phobius"/>
    </source>
</evidence>
<keyword evidence="1" id="KW-0472">Membrane</keyword>
<sequence length="137" mass="15665">MYTDIKFSDEQKRLLIGVQNARLKPAIPTSPVVKSLWGRLPEEVSVHYNAAGVVNCWGSKRELLLLPGIGVFLLLFLQILEKYPEFHTYPQRLNESNAAQFFVHSRNMINSMLIIGMMNFDKIYDYFAGNEEGVQPS</sequence>
<dbReference type="InterPro" id="IPR012867">
    <property type="entry name" value="DUF1648"/>
</dbReference>
<reference evidence="3 4" key="1">
    <citation type="submission" date="2017-09" db="EMBL/GenBank/DDBJ databases">
        <title>Large-scale bioinformatics analysis of Bacillus genomes uncovers conserved roles of natural products in bacterial physiology.</title>
        <authorList>
            <consortium name="Agbiome Team Llc"/>
            <person name="Bleich R.M."/>
            <person name="Grubbs K.J."/>
            <person name="Santa Maria K.C."/>
            <person name="Allen S.E."/>
            <person name="Farag S."/>
            <person name="Shank E.A."/>
            <person name="Bowers A."/>
        </authorList>
    </citation>
    <scope>NUCLEOTIDE SEQUENCE [LARGE SCALE GENOMIC DNA]</scope>
    <source>
        <strain evidence="3 4">AFS058004</strain>
    </source>
</reference>
<dbReference type="AlphaFoldDB" id="A0A9X7GGX2"/>